<accession>A0ABT6FQI9</accession>
<keyword evidence="2" id="KW-1185">Reference proteome</keyword>
<evidence type="ECO:0000313" key="2">
    <source>
        <dbReference type="Proteomes" id="UP001153642"/>
    </source>
</evidence>
<evidence type="ECO:0008006" key="3">
    <source>
        <dbReference type="Google" id="ProtNLM"/>
    </source>
</evidence>
<sequence length="162" mass="18767">MKNREELQQYKVKEIKKMYPDHKYKVGMTKEAYIDKILAPKGLGDTIEKITTATGIKKAVEFVSEKTGIDCGCEERKQKLNQLFPYNKPNCMSEEQLNEWNSTITEIKKTNTITAKQQDTIILLLKEVLNMSISKDNCRTCNGEIWKKYIDMIDKVAAEHKK</sequence>
<protein>
    <recommendedName>
        <fullName evidence="3">DUF1018 domain-containing protein</fullName>
    </recommendedName>
</protein>
<proteinExistence type="predicted"/>
<gene>
    <name evidence="1" type="ORF">OSR52_06370</name>
</gene>
<evidence type="ECO:0000313" key="1">
    <source>
        <dbReference type="EMBL" id="MDG3585490.1"/>
    </source>
</evidence>
<dbReference type="Proteomes" id="UP001153642">
    <property type="component" value="Unassembled WGS sequence"/>
</dbReference>
<name>A0ABT6FQI9_9FLAO</name>
<reference evidence="1" key="1">
    <citation type="submission" date="2022-11" db="EMBL/GenBank/DDBJ databases">
        <title>High-quality draft genome sequence of Galbibacter sp. strain CMA-7.</title>
        <authorList>
            <person name="Wei L."/>
            <person name="Dong C."/>
            <person name="Shao Z."/>
        </authorList>
    </citation>
    <scope>NUCLEOTIDE SEQUENCE</scope>
    <source>
        <strain evidence="1">CMA-7</strain>
    </source>
</reference>
<organism evidence="1 2">
    <name type="scientific">Galbibacter pacificus</name>
    <dbReference type="NCBI Taxonomy" id="2996052"/>
    <lineage>
        <taxon>Bacteria</taxon>
        <taxon>Pseudomonadati</taxon>
        <taxon>Bacteroidota</taxon>
        <taxon>Flavobacteriia</taxon>
        <taxon>Flavobacteriales</taxon>
        <taxon>Flavobacteriaceae</taxon>
        <taxon>Galbibacter</taxon>
    </lineage>
</organism>
<dbReference type="EMBL" id="JAPMUA010000002">
    <property type="protein sequence ID" value="MDG3585490.1"/>
    <property type="molecule type" value="Genomic_DNA"/>
</dbReference>
<dbReference type="RefSeq" id="WP_277899244.1">
    <property type="nucleotide sequence ID" value="NZ_JAPMUA010000002.1"/>
</dbReference>
<comment type="caution">
    <text evidence="1">The sequence shown here is derived from an EMBL/GenBank/DDBJ whole genome shotgun (WGS) entry which is preliminary data.</text>
</comment>